<dbReference type="EMBL" id="HBFN01013977">
    <property type="protein sequence ID" value="CAD8794403.1"/>
    <property type="molecule type" value="Transcribed_RNA"/>
</dbReference>
<dbReference type="PIRSF" id="PIRSF002161">
    <property type="entry name" value="Ribosomal_L5"/>
    <property type="match status" value="1"/>
</dbReference>
<sequence length="180" mass="20854">MNRIHSWYEHVSKKDYIYKLQNTNVFNIQKLDRIAVNICINSAINDSKQILLCLTALELITNQKPVIYRSRKSIAAFKVRKNVVIGAKLILRKQNMYDFLDAFIFLTLPKLKGFRGFKPLKIGSFNYVNFGIFDIVIFPQLNDNADNFQKQLGATFTCIGNSKVQNMNLLLNSFQIPKRK</sequence>
<accession>A0A7S0YYH7</accession>
<evidence type="ECO:0000256" key="3">
    <source>
        <dbReference type="ARBA" id="ARBA00023274"/>
    </source>
</evidence>
<evidence type="ECO:0008006" key="8">
    <source>
        <dbReference type="Google" id="ProtNLM"/>
    </source>
</evidence>
<feature type="domain" description="Large ribosomal subunit protein uL5 N-terminal" evidence="5">
    <location>
        <begin position="24"/>
        <end position="80"/>
    </location>
</feature>
<keyword evidence="3 4" id="KW-0687">Ribonucleoprotein</keyword>
<evidence type="ECO:0000313" key="7">
    <source>
        <dbReference type="EMBL" id="CAD8794403.1"/>
    </source>
</evidence>
<dbReference type="InterPro" id="IPR022803">
    <property type="entry name" value="Ribosomal_uL5_dom_sf"/>
</dbReference>
<dbReference type="InterPro" id="IPR002132">
    <property type="entry name" value="Ribosomal_uL5"/>
</dbReference>
<dbReference type="GO" id="GO:0003735">
    <property type="term" value="F:structural constituent of ribosome"/>
    <property type="evidence" value="ECO:0007669"/>
    <property type="project" value="InterPro"/>
</dbReference>
<protein>
    <recommendedName>
        <fullName evidence="8">Ribosomal protein L5</fullName>
    </recommendedName>
</protein>
<dbReference type="InterPro" id="IPR031309">
    <property type="entry name" value="Ribosomal_uL5_C"/>
</dbReference>
<dbReference type="InterPro" id="IPR031310">
    <property type="entry name" value="Ribosomal_uL5_N"/>
</dbReference>
<dbReference type="GO" id="GO:0006412">
    <property type="term" value="P:translation"/>
    <property type="evidence" value="ECO:0007669"/>
    <property type="project" value="InterPro"/>
</dbReference>
<reference evidence="7" key="1">
    <citation type="submission" date="2021-01" db="EMBL/GenBank/DDBJ databases">
        <authorList>
            <person name="Corre E."/>
            <person name="Pelletier E."/>
            <person name="Niang G."/>
            <person name="Scheremetjew M."/>
            <person name="Finn R."/>
            <person name="Kale V."/>
            <person name="Holt S."/>
            <person name="Cochrane G."/>
            <person name="Meng A."/>
            <person name="Brown T."/>
            <person name="Cohen L."/>
        </authorList>
    </citation>
    <scope>NUCLEOTIDE SEQUENCE</scope>
    <source>
        <strain evidence="7">CCMP443</strain>
    </source>
</reference>
<dbReference type="Pfam" id="PF00281">
    <property type="entry name" value="Ribosomal_L5"/>
    <property type="match status" value="1"/>
</dbReference>
<dbReference type="Gene3D" id="3.30.1440.10">
    <property type="match status" value="1"/>
</dbReference>
<dbReference type="GO" id="GO:0005840">
    <property type="term" value="C:ribosome"/>
    <property type="evidence" value="ECO:0007669"/>
    <property type="project" value="UniProtKB-KW"/>
</dbReference>
<evidence type="ECO:0000259" key="6">
    <source>
        <dbReference type="Pfam" id="PF00673"/>
    </source>
</evidence>
<gene>
    <name evidence="7" type="ORF">HTEP1355_LOCUS8036</name>
</gene>
<dbReference type="SUPFAM" id="SSF55282">
    <property type="entry name" value="RL5-like"/>
    <property type="match status" value="1"/>
</dbReference>
<evidence type="ECO:0000256" key="2">
    <source>
        <dbReference type="ARBA" id="ARBA00022980"/>
    </source>
</evidence>
<evidence type="ECO:0000256" key="1">
    <source>
        <dbReference type="ARBA" id="ARBA00008553"/>
    </source>
</evidence>
<comment type="similarity">
    <text evidence="1 4">Belongs to the universal ribosomal protein uL5 family.</text>
</comment>
<dbReference type="GO" id="GO:1990904">
    <property type="term" value="C:ribonucleoprotein complex"/>
    <property type="evidence" value="ECO:0007669"/>
    <property type="project" value="UniProtKB-KW"/>
</dbReference>
<evidence type="ECO:0000256" key="4">
    <source>
        <dbReference type="RuleBase" id="RU003930"/>
    </source>
</evidence>
<dbReference type="PANTHER" id="PTHR11994">
    <property type="entry name" value="60S RIBOSOMAL PROTEIN L11-RELATED"/>
    <property type="match status" value="1"/>
</dbReference>
<evidence type="ECO:0000259" key="5">
    <source>
        <dbReference type="Pfam" id="PF00281"/>
    </source>
</evidence>
<keyword evidence="2 4" id="KW-0689">Ribosomal protein</keyword>
<dbReference type="AlphaFoldDB" id="A0A7S0YYH7"/>
<feature type="domain" description="Large ribosomal subunit protein uL5 C-terminal" evidence="6">
    <location>
        <begin position="85"/>
        <end position="177"/>
    </location>
</feature>
<proteinExistence type="inferred from homology"/>
<name>A0A7S0YYH7_9CRYP</name>
<organism evidence="7">
    <name type="scientific">Hemiselmis tepida</name>
    <dbReference type="NCBI Taxonomy" id="464990"/>
    <lineage>
        <taxon>Eukaryota</taxon>
        <taxon>Cryptophyceae</taxon>
        <taxon>Cryptomonadales</taxon>
        <taxon>Hemiselmidaceae</taxon>
        <taxon>Hemiselmis</taxon>
    </lineage>
</organism>
<dbReference type="Pfam" id="PF00673">
    <property type="entry name" value="Ribosomal_L5_C"/>
    <property type="match status" value="1"/>
</dbReference>